<dbReference type="CDD" id="cd20691">
    <property type="entry name" value="CdiI_EC536-like"/>
    <property type="match status" value="1"/>
</dbReference>
<name>A0A410G7I8_9FLAO</name>
<proteinExistence type="predicted"/>
<evidence type="ECO:0000313" key="2">
    <source>
        <dbReference type="Proteomes" id="UP000285517"/>
    </source>
</evidence>
<organism evidence="1 2">
    <name type="scientific">Aequorivita ciconiae</name>
    <dbReference type="NCBI Taxonomy" id="2494375"/>
    <lineage>
        <taxon>Bacteria</taxon>
        <taxon>Pseudomonadati</taxon>
        <taxon>Bacteroidota</taxon>
        <taxon>Flavobacteriia</taxon>
        <taxon>Flavobacteriales</taxon>
        <taxon>Flavobacteriaceae</taxon>
        <taxon>Aequorivita</taxon>
    </lineage>
</organism>
<gene>
    <name evidence="1" type="ORF">EI546_11090</name>
</gene>
<dbReference type="Proteomes" id="UP000285517">
    <property type="component" value="Chromosome"/>
</dbReference>
<dbReference type="Pfam" id="PF18616">
    <property type="entry name" value="CdiI_3"/>
    <property type="match status" value="1"/>
</dbReference>
<accession>A0A410G7I8</accession>
<dbReference type="AlphaFoldDB" id="A0A410G7I8"/>
<keyword evidence="2" id="KW-1185">Reference proteome</keyword>
<dbReference type="KEGG" id="aev:EI546_11090"/>
<dbReference type="OrthoDB" id="4829274at2"/>
<dbReference type="InterPro" id="IPR040547">
    <property type="entry name" value="CdiI"/>
</dbReference>
<dbReference type="EMBL" id="CP034951">
    <property type="protein sequence ID" value="QAA83237.1"/>
    <property type="molecule type" value="Genomic_DNA"/>
</dbReference>
<sequence length="137" mass="16163">MQNKSLEELENDYWDEEIEFPSDLVIKCHKYRKIPIKNLTIEHLRLLISQQIGTEYLIGIALEKLEQNILTEGDFYEGDLLISVSSLPTEFWAEKQNKFRTYKSLVERNSELIKTELGLKKFDQINENIKASAQQWL</sequence>
<evidence type="ECO:0000313" key="1">
    <source>
        <dbReference type="EMBL" id="QAA83237.1"/>
    </source>
</evidence>
<protein>
    <submittedName>
        <fullName evidence="1">Uncharacterized protein</fullName>
    </submittedName>
</protein>
<reference evidence="1 2" key="1">
    <citation type="submission" date="2019-01" db="EMBL/GenBank/DDBJ databases">
        <title>Complete genome sequencing of Aequorivita sp. H23M31.</title>
        <authorList>
            <person name="Bae J.-W."/>
        </authorList>
    </citation>
    <scope>NUCLEOTIDE SEQUENCE [LARGE SCALE GENOMIC DNA]</scope>
    <source>
        <strain evidence="1 2">H23M31</strain>
    </source>
</reference>